<gene>
    <name evidence="2" type="ORF">B0T16DRAFT_456721</name>
</gene>
<proteinExistence type="predicted"/>
<dbReference type="AlphaFoldDB" id="A0AA40CS86"/>
<name>A0AA40CS86_9PEZI</name>
<evidence type="ECO:0000256" key="1">
    <source>
        <dbReference type="SAM" id="MobiDB-lite"/>
    </source>
</evidence>
<feature type="region of interest" description="Disordered" evidence="1">
    <location>
        <begin position="1"/>
        <end position="35"/>
    </location>
</feature>
<organism evidence="2 3">
    <name type="scientific">Cercophora newfieldiana</name>
    <dbReference type="NCBI Taxonomy" id="92897"/>
    <lineage>
        <taxon>Eukaryota</taxon>
        <taxon>Fungi</taxon>
        <taxon>Dikarya</taxon>
        <taxon>Ascomycota</taxon>
        <taxon>Pezizomycotina</taxon>
        <taxon>Sordariomycetes</taxon>
        <taxon>Sordariomycetidae</taxon>
        <taxon>Sordariales</taxon>
        <taxon>Lasiosphaeriaceae</taxon>
        <taxon>Cercophora</taxon>
    </lineage>
</organism>
<evidence type="ECO:0000313" key="3">
    <source>
        <dbReference type="Proteomes" id="UP001174936"/>
    </source>
</evidence>
<reference evidence="2" key="1">
    <citation type="submission" date="2023-06" db="EMBL/GenBank/DDBJ databases">
        <title>Genome-scale phylogeny and comparative genomics of the fungal order Sordariales.</title>
        <authorList>
            <consortium name="Lawrence Berkeley National Laboratory"/>
            <person name="Hensen N."/>
            <person name="Bonometti L."/>
            <person name="Westerberg I."/>
            <person name="Brannstrom I.O."/>
            <person name="Guillou S."/>
            <person name="Cros-Aarteil S."/>
            <person name="Calhoun S."/>
            <person name="Haridas S."/>
            <person name="Kuo A."/>
            <person name="Mondo S."/>
            <person name="Pangilinan J."/>
            <person name="Riley R."/>
            <person name="Labutti K."/>
            <person name="Andreopoulos B."/>
            <person name="Lipzen A."/>
            <person name="Chen C."/>
            <person name="Yanf M."/>
            <person name="Daum C."/>
            <person name="Ng V."/>
            <person name="Clum A."/>
            <person name="Steindorff A."/>
            <person name="Ohm R."/>
            <person name="Martin F."/>
            <person name="Silar P."/>
            <person name="Natvig D."/>
            <person name="Lalanne C."/>
            <person name="Gautier V."/>
            <person name="Ament-Velasquez S.L."/>
            <person name="Kruys A."/>
            <person name="Hutchinson M.I."/>
            <person name="Powell A.J."/>
            <person name="Barry K."/>
            <person name="Miller A.N."/>
            <person name="Grigoriev I.V."/>
            <person name="Debuchy R."/>
            <person name="Gladieux P."/>
            <person name="Thoren M.H."/>
            <person name="Johannesson H."/>
        </authorList>
    </citation>
    <scope>NUCLEOTIDE SEQUENCE</scope>
    <source>
        <strain evidence="2">SMH2532-1</strain>
    </source>
</reference>
<evidence type="ECO:0000313" key="2">
    <source>
        <dbReference type="EMBL" id="KAK0649295.1"/>
    </source>
</evidence>
<keyword evidence="3" id="KW-1185">Reference proteome</keyword>
<dbReference type="EMBL" id="JAULSV010000003">
    <property type="protein sequence ID" value="KAK0649295.1"/>
    <property type="molecule type" value="Genomic_DNA"/>
</dbReference>
<dbReference type="Proteomes" id="UP001174936">
    <property type="component" value="Unassembled WGS sequence"/>
</dbReference>
<protein>
    <submittedName>
        <fullName evidence="2">Uncharacterized protein</fullName>
    </submittedName>
</protein>
<sequence length="345" mass="38685">MPPSPGVDCYEGAKSTTNPLVSPDSAYSTSKNESEVVEDRHISDGVDNPPMQSFQLVEGELKARTGSLIQQWQRKAHMEKADFLLSESRHTILEPHHITQTRYSLSKTVAYMSAPDTLPMRAWNPGSEDYNAVSSAIDRQELQFYSSDKSIFSGSASLLRALRSPTYMADRLKCGVTIDKIVCFSQGNMDLRLPLLQLAQSMAKVFVDMQGGQVPCVDIYAERLDVADDDPVWKTIPWIPSTDILSREMDKYRFHLVNYGRGSHEGVLGIDENTLVLDGSRNLGVMTLLREMGLVPGAILKMMMHHPQRNFQWDAAPSSTDTDPILNTNPDPIAWEWCNVHPRAW</sequence>
<feature type="compositionally biased region" description="Polar residues" evidence="1">
    <location>
        <begin position="14"/>
        <end position="31"/>
    </location>
</feature>
<accession>A0AA40CS86</accession>
<comment type="caution">
    <text evidence="2">The sequence shown here is derived from an EMBL/GenBank/DDBJ whole genome shotgun (WGS) entry which is preliminary data.</text>
</comment>